<comment type="caution">
    <text evidence="2">The sequence shown here is derived from an EMBL/GenBank/DDBJ whole genome shotgun (WGS) entry which is preliminary data.</text>
</comment>
<evidence type="ECO:0000256" key="1">
    <source>
        <dbReference type="SAM" id="MobiDB-lite"/>
    </source>
</evidence>
<keyword evidence="3" id="KW-1185">Reference proteome</keyword>
<protein>
    <submittedName>
        <fullName evidence="2">Uncharacterized protein</fullName>
    </submittedName>
</protein>
<sequence>MQGEFLTLISAQRTGAIPSRVVFLFATTTDETGTIGPPAINFMATRAPSRRIKETRKEISRCSLGREEAGHSHPHPQFIRSNREEFSGKFIMKAHISLARHNHDRPNTIMGSGGPTSLLIQALTITRRPRPMPSSPRTSANWPICPRPSCNSWSQ</sequence>
<feature type="region of interest" description="Disordered" evidence="1">
    <location>
        <begin position="128"/>
        <end position="155"/>
    </location>
</feature>
<evidence type="ECO:0000313" key="2">
    <source>
        <dbReference type="EMBL" id="PKI38323.1"/>
    </source>
</evidence>
<proteinExistence type="predicted"/>
<gene>
    <name evidence="2" type="ORF">CRG98_041281</name>
</gene>
<dbReference type="AlphaFoldDB" id="A0A2I0I3A7"/>
<name>A0A2I0I3A7_PUNGR</name>
<evidence type="ECO:0000313" key="3">
    <source>
        <dbReference type="Proteomes" id="UP000233551"/>
    </source>
</evidence>
<organism evidence="2 3">
    <name type="scientific">Punica granatum</name>
    <name type="common">Pomegranate</name>
    <dbReference type="NCBI Taxonomy" id="22663"/>
    <lineage>
        <taxon>Eukaryota</taxon>
        <taxon>Viridiplantae</taxon>
        <taxon>Streptophyta</taxon>
        <taxon>Embryophyta</taxon>
        <taxon>Tracheophyta</taxon>
        <taxon>Spermatophyta</taxon>
        <taxon>Magnoliopsida</taxon>
        <taxon>eudicotyledons</taxon>
        <taxon>Gunneridae</taxon>
        <taxon>Pentapetalae</taxon>
        <taxon>rosids</taxon>
        <taxon>malvids</taxon>
        <taxon>Myrtales</taxon>
        <taxon>Lythraceae</taxon>
        <taxon>Punica</taxon>
    </lineage>
</organism>
<accession>A0A2I0I3A7</accession>
<dbReference type="Proteomes" id="UP000233551">
    <property type="component" value="Unassembled WGS sequence"/>
</dbReference>
<dbReference type="EMBL" id="PGOL01004134">
    <property type="protein sequence ID" value="PKI38323.1"/>
    <property type="molecule type" value="Genomic_DNA"/>
</dbReference>
<reference evidence="2 3" key="1">
    <citation type="submission" date="2017-11" db="EMBL/GenBank/DDBJ databases">
        <title>De-novo sequencing of pomegranate (Punica granatum L.) genome.</title>
        <authorList>
            <person name="Akparov Z."/>
            <person name="Amiraslanov A."/>
            <person name="Hajiyeva S."/>
            <person name="Abbasov M."/>
            <person name="Kaur K."/>
            <person name="Hamwieh A."/>
            <person name="Solovyev V."/>
            <person name="Salamov A."/>
            <person name="Braich B."/>
            <person name="Kosarev P."/>
            <person name="Mahmoud A."/>
            <person name="Hajiyev E."/>
            <person name="Babayeva S."/>
            <person name="Izzatullayeva V."/>
            <person name="Mammadov A."/>
            <person name="Mammadov A."/>
            <person name="Sharifova S."/>
            <person name="Ojaghi J."/>
            <person name="Eynullazada K."/>
            <person name="Bayramov B."/>
            <person name="Abdulazimova A."/>
            <person name="Shahmuradov I."/>
        </authorList>
    </citation>
    <scope>NUCLEOTIDE SEQUENCE [LARGE SCALE GENOMIC DNA]</scope>
    <source>
        <strain evidence="3">cv. AG2017</strain>
        <tissue evidence="2">Leaf</tissue>
    </source>
</reference>